<feature type="signal peptide" evidence="2">
    <location>
        <begin position="1"/>
        <end position="17"/>
    </location>
</feature>
<name>A0A9P3F243_ASPVI</name>
<feature type="chain" id="PRO_5040114435" description="GPI anchored serine-rich protein" evidence="2">
    <location>
        <begin position="18"/>
        <end position="178"/>
    </location>
</feature>
<keyword evidence="2" id="KW-0732">Signal</keyword>
<accession>A0A9P3F243</accession>
<gene>
    <name evidence="3" type="ORF">Aspvir_006513</name>
</gene>
<reference evidence="3 4" key="1">
    <citation type="submission" date="2021-02" db="EMBL/GenBank/DDBJ databases">
        <title>Pan-genome distribution and transcriptional activeness of fungal secondary metabolism genes in Aspergillus section Fumigati.</title>
        <authorList>
            <person name="Takahashi H."/>
            <person name="Umemura M."/>
            <person name="Ninomiya A."/>
            <person name="Kusuya Y."/>
            <person name="Urayama S."/>
            <person name="Shimizu M."/>
            <person name="Watanabe A."/>
            <person name="Kamei K."/>
            <person name="Yaguchi T."/>
            <person name="Hagiwara D."/>
        </authorList>
    </citation>
    <scope>NUCLEOTIDE SEQUENCE [LARGE SCALE GENOMIC DNA]</scope>
    <source>
        <strain evidence="3 4">IFM 47045</strain>
    </source>
</reference>
<protein>
    <recommendedName>
        <fullName evidence="5">GPI anchored serine-rich protein</fullName>
    </recommendedName>
</protein>
<evidence type="ECO:0000313" key="3">
    <source>
        <dbReference type="EMBL" id="GIK02457.1"/>
    </source>
</evidence>
<dbReference type="RefSeq" id="XP_043125643.1">
    <property type="nucleotide sequence ID" value="XM_043269708.1"/>
</dbReference>
<evidence type="ECO:0008006" key="5">
    <source>
        <dbReference type="Google" id="ProtNLM"/>
    </source>
</evidence>
<feature type="region of interest" description="Disordered" evidence="1">
    <location>
        <begin position="44"/>
        <end position="76"/>
    </location>
</feature>
<dbReference type="EMBL" id="BOPL01000004">
    <property type="protein sequence ID" value="GIK02457.1"/>
    <property type="molecule type" value="Genomic_DNA"/>
</dbReference>
<dbReference type="Proteomes" id="UP000710440">
    <property type="component" value="Unassembled WGS sequence"/>
</dbReference>
<feature type="compositionally biased region" description="Polar residues" evidence="1">
    <location>
        <begin position="44"/>
        <end position="53"/>
    </location>
</feature>
<dbReference type="OrthoDB" id="3565477at2759"/>
<sequence>MRFTAASIAFFAGLAAALPNGDVETVYETKDVTITSCAPTVTNCPAHSTSTPQGAGAVTASYPTSESAVPTPSAGSSSVPVIPAPYNTAPAAPSSSVIAVTTCVPTVTYITVPVATPSGHAGAHSSVPVIPSAPTGKPSPSATPSSIPPGGLATGAGNTVSGSFLFAGAAAAAAFFLA</sequence>
<organism evidence="3 4">
    <name type="scientific">Aspergillus viridinutans</name>
    <dbReference type="NCBI Taxonomy" id="75553"/>
    <lineage>
        <taxon>Eukaryota</taxon>
        <taxon>Fungi</taxon>
        <taxon>Dikarya</taxon>
        <taxon>Ascomycota</taxon>
        <taxon>Pezizomycotina</taxon>
        <taxon>Eurotiomycetes</taxon>
        <taxon>Eurotiomycetidae</taxon>
        <taxon>Eurotiales</taxon>
        <taxon>Aspergillaceae</taxon>
        <taxon>Aspergillus</taxon>
        <taxon>Aspergillus subgen. Fumigati</taxon>
    </lineage>
</organism>
<evidence type="ECO:0000313" key="4">
    <source>
        <dbReference type="Proteomes" id="UP000710440"/>
    </source>
</evidence>
<evidence type="ECO:0000256" key="1">
    <source>
        <dbReference type="SAM" id="MobiDB-lite"/>
    </source>
</evidence>
<proteinExistence type="predicted"/>
<feature type="compositionally biased region" description="Polar residues" evidence="1">
    <location>
        <begin position="61"/>
        <end position="76"/>
    </location>
</feature>
<feature type="region of interest" description="Disordered" evidence="1">
    <location>
        <begin position="121"/>
        <end position="150"/>
    </location>
</feature>
<keyword evidence="4" id="KW-1185">Reference proteome</keyword>
<evidence type="ECO:0000256" key="2">
    <source>
        <dbReference type="SAM" id="SignalP"/>
    </source>
</evidence>
<dbReference type="GeneID" id="66934495"/>
<comment type="caution">
    <text evidence="3">The sequence shown here is derived from an EMBL/GenBank/DDBJ whole genome shotgun (WGS) entry which is preliminary data.</text>
</comment>
<dbReference type="AlphaFoldDB" id="A0A9P3F243"/>
<feature type="compositionally biased region" description="Low complexity" evidence="1">
    <location>
        <begin position="138"/>
        <end position="149"/>
    </location>
</feature>